<evidence type="ECO:0000256" key="8">
    <source>
        <dbReference type="ARBA" id="ARBA00022679"/>
    </source>
</evidence>
<evidence type="ECO:0000259" key="22">
    <source>
        <dbReference type="PROSITE" id="PS50109"/>
    </source>
</evidence>
<dbReference type="InterPro" id="IPR003661">
    <property type="entry name" value="HisK_dim/P_dom"/>
</dbReference>
<dbReference type="Gene3D" id="3.30.565.10">
    <property type="entry name" value="Histidine kinase-like ATPase, C-terminal domain"/>
    <property type="match status" value="1"/>
</dbReference>
<keyword evidence="12" id="KW-0067">ATP-binding</keyword>
<keyword evidence="9" id="KW-0547">Nucleotide-binding</keyword>
<dbReference type="PROSITE" id="PS50885">
    <property type="entry name" value="HAMP"/>
    <property type="match status" value="1"/>
</dbReference>
<evidence type="ECO:0000256" key="18">
    <source>
        <dbReference type="ARBA" id="ARBA00023211"/>
    </source>
</evidence>
<dbReference type="InterPro" id="IPR036097">
    <property type="entry name" value="HisK_dim/P_sf"/>
</dbReference>
<keyword evidence="11" id="KW-0378">Hydrolase</keyword>
<keyword evidence="7" id="KW-0597">Phosphoprotein</keyword>
<evidence type="ECO:0000259" key="23">
    <source>
        <dbReference type="PROSITE" id="PS50885"/>
    </source>
</evidence>
<dbReference type="CDD" id="cd00082">
    <property type="entry name" value="HisKA"/>
    <property type="match status" value="1"/>
</dbReference>
<evidence type="ECO:0000313" key="25">
    <source>
        <dbReference type="Proteomes" id="UP000294555"/>
    </source>
</evidence>
<dbReference type="SMART" id="SM00304">
    <property type="entry name" value="HAMP"/>
    <property type="match status" value="1"/>
</dbReference>
<evidence type="ECO:0000256" key="3">
    <source>
        <dbReference type="ARBA" id="ARBA00001946"/>
    </source>
</evidence>
<comment type="cofactor">
    <cofactor evidence="3">
        <name>Mg(2+)</name>
        <dbReference type="ChEBI" id="CHEBI:18420"/>
    </cofactor>
</comment>
<keyword evidence="15" id="KW-0902">Two-component regulatory system</keyword>
<evidence type="ECO:0000256" key="10">
    <source>
        <dbReference type="ARBA" id="ARBA00022777"/>
    </source>
</evidence>
<keyword evidence="21" id="KW-0472">Membrane</keyword>
<dbReference type="InterPro" id="IPR005467">
    <property type="entry name" value="His_kinase_dom"/>
</dbReference>
<dbReference type="SUPFAM" id="SSF55874">
    <property type="entry name" value="ATPase domain of HSP90 chaperone/DNA topoisomerase II/histidine kinase"/>
    <property type="match status" value="1"/>
</dbReference>
<protein>
    <recommendedName>
        <fullName evidence="19">Signal transduction histidine-protein kinase/phosphatase MprB</fullName>
        <ecNumber evidence="5">2.7.13.3</ecNumber>
    </recommendedName>
    <alternativeName>
        <fullName evidence="20">Mycobacterial persistence regulator B</fullName>
    </alternativeName>
</protein>
<keyword evidence="8" id="KW-0808">Transferase</keyword>
<reference evidence="24 25" key="1">
    <citation type="submission" date="2019-02" db="EMBL/GenBank/DDBJ databases">
        <title>Investigation of anaerobic lignin degradation for improved lignocellulosic biofuels.</title>
        <authorList>
            <person name="Deangelis K."/>
        </authorList>
    </citation>
    <scope>NUCLEOTIDE SEQUENCE [LARGE SCALE GENOMIC DNA]</scope>
    <source>
        <strain evidence="24 25">159R</strain>
    </source>
</reference>
<keyword evidence="14" id="KW-0904">Protein phosphatase</keyword>
<comment type="catalytic activity">
    <reaction evidence="1">
        <text>ATP + protein L-histidine = ADP + protein N-phospho-L-histidine.</text>
        <dbReference type="EC" id="2.7.13.3"/>
    </reaction>
</comment>
<dbReference type="GO" id="GO:0004721">
    <property type="term" value="F:phosphoprotein phosphatase activity"/>
    <property type="evidence" value="ECO:0007669"/>
    <property type="project" value="UniProtKB-KW"/>
</dbReference>
<evidence type="ECO:0000256" key="1">
    <source>
        <dbReference type="ARBA" id="ARBA00000085"/>
    </source>
</evidence>
<accession>A0A4R1NH33</accession>
<keyword evidence="13" id="KW-0460">Magnesium</keyword>
<dbReference type="SUPFAM" id="SSF47384">
    <property type="entry name" value="Homodimeric domain of signal transducing histidine kinase"/>
    <property type="match status" value="1"/>
</dbReference>
<keyword evidence="25" id="KW-1185">Reference proteome</keyword>
<evidence type="ECO:0000256" key="19">
    <source>
        <dbReference type="ARBA" id="ARBA00040454"/>
    </source>
</evidence>
<evidence type="ECO:0000256" key="13">
    <source>
        <dbReference type="ARBA" id="ARBA00022842"/>
    </source>
</evidence>
<dbReference type="InterPro" id="IPR004358">
    <property type="entry name" value="Sig_transdc_His_kin-like_C"/>
</dbReference>
<dbReference type="GO" id="GO:0005886">
    <property type="term" value="C:plasma membrane"/>
    <property type="evidence" value="ECO:0007669"/>
    <property type="project" value="UniProtKB-SubCell"/>
</dbReference>
<dbReference type="SMART" id="SM00387">
    <property type="entry name" value="HATPase_c"/>
    <property type="match status" value="1"/>
</dbReference>
<dbReference type="Pfam" id="PF00512">
    <property type="entry name" value="HisKA"/>
    <property type="match status" value="1"/>
</dbReference>
<dbReference type="PANTHER" id="PTHR44936:SF9">
    <property type="entry name" value="SENSOR PROTEIN CREC"/>
    <property type="match status" value="1"/>
</dbReference>
<evidence type="ECO:0000256" key="2">
    <source>
        <dbReference type="ARBA" id="ARBA00001936"/>
    </source>
</evidence>
<evidence type="ECO:0000256" key="17">
    <source>
        <dbReference type="ARBA" id="ARBA00023026"/>
    </source>
</evidence>
<evidence type="ECO:0000256" key="12">
    <source>
        <dbReference type="ARBA" id="ARBA00022840"/>
    </source>
</evidence>
<dbReference type="PRINTS" id="PR00344">
    <property type="entry name" value="BCTRLSENSOR"/>
</dbReference>
<keyword evidence="21" id="KW-1133">Transmembrane helix</keyword>
<evidence type="ECO:0000256" key="21">
    <source>
        <dbReference type="SAM" id="Phobius"/>
    </source>
</evidence>
<dbReference type="NCBIfam" id="NF007837">
    <property type="entry name" value="PRK10549.1"/>
    <property type="match status" value="1"/>
</dbReference>
<comment type="subcellular location">
    <subcellularLocation>
        <location evidence="4">Cell membrane</location>
        <topology evidence="4">Multi-pass membrane protein</topology>
    </subcellularLocation>
</comment>
<dbReference type="Proteomes" id="UP000294555">
    <property type="component" value="Unassembled WGS sequence"/>
</dbReference>
<dbReference type="Pfam" id="PF02518">
    <property type="entry name" value="HATPase_c"/>
    <property type="match status" value="1"/>
</dbReference>
<dbReference type="InterPro" id="IPR003594">
    <property type="entry name" value="HATPase_dom"/>
</dbReference>
<evidence type="ECO:0000256" key="11">
    <source>
        <dbReference type="ARBA" id="ARBA00022801"/>
    </source>
</evidence>
<evidence type="ECO:0000256" key="9">
    <source>
        <dbReference type="ARBA" id="ARBA00022741"/>
    </source>
</evidence>
<gene>
    <name evidence="24" type="ORF">EZJ58_5337</name>
</gene>
<dbReference type="InterPro" id="IPR003660">
    <property type="entry name" value="HAMP_dom"/>
</dbReference>
<proteinExistence type="predicted"/>
<feature type="domain" description="HAMP" evidence="23">
    <location>
        <begin position="181"/>
        <end position="233"/>
    </location>
</feature>
<dbReference type="GO" id="GO:0000155">
    <property type="term" value="F:phosphorelay sensor kinase activity"/>
    <property type="evidence" value="ECO:0007669"/>
    <property type="project" value="InterPro"/>
</dbReference>
<dbReference type="AlphaFoldDB" id="A0A4R1NH33"/>
<dbReference type="SMART" id="SM00388">
    <property type="entry name" value="HisKA"/>
    <property type="match status" value="1"/>
</dbReference>
<evidence type="ECO:0000256" key="15">
    <source>
        <dbReference type="ARBA" id="ARBA00023012"/>
    </source>
</evidence>
<dbReference type="InterPro" id="IPR050980">
    <property type="entry name" value="2C_sensor_his_kinase"/>
</dbReference>
<keyword evidence="21" id="KW-0812">Transmembrane</keyword>
<dbReference type="FunFam" id="1.10.287.130:FF:000014">
    <property type="entry name" value="Signal transduction histidine-protein kinase BaeS"/>
    <property type="match status" value="1"/>
</dbReference>
<evidence type="ECO:0000256" key="5">
    <source>
        <dbReference type="ARBA" id="ARBA00012438"/>
    </source>
</evidence>
<dbReference type="EC" id="2.7.13.3" evidence="5"/>
<dbReference type="CDD" id="cd06225">
    <property type="entry name" value="HAMP"/>
    <property type="match status" value="1"/>
</dbReference>
<dbReference type="PROSITE" id="PS50109">
    <property type="entry name" value="HIS_KIN"/>
    <property type="match status" value="1"/>
</dbReference>
<evidence type="ECO:0000256" key="14">
    <source>
        <dbReference type="ARBA" id="ARBA00022912"/>
    </source>
</evidence>
<name>A0A4R1NH33_9GAMM</name>
<feature type="transmembrane region" description="Helical" evidence="21">
    <location>
        <begin position="162"/>
        <end position="180"/>
    </location>
</feature>
<dbReference type="PANTHER" id="PTHR44936">
    <property type="entry name" value="SENSOR PROTEIN CREC"/>
    <property type="match status" value="1"/>
</dbReference>
<dbReference type="NCBIfam" id="NF012163">
    <property type="entry name" value="BaeS_SmeS"/>
    <property type="match status" value="1"/>
</dbReference>
<keyword evidence="6" id="KW-1003">Cell membrane</keyword>
<evidence type="ECO:0000256" key="20">
    <source>
        <dbReference type="ARBA" id="ARBA00041776"/>
    </source>
</evidence>
<dbReference type="Pfam" id="PF00672">
    <property type="entry name" value="HAMP"/>
    <property type="match status" value="1"/>
</dbReference>
<dbReference type="SUPFAM" id="SSF158472">
    <property type="entry name" value="HAMP domain-like"/>
    <property type="match status" value="1"/>
</dbReference>
<dbReference type="InterPro" id="IPR036890">
    <property type="entry name" value="HATPase_C_sf"/>
</dbReference>
<feature type="domain" description="Histidine kinase" evidence="22">
    <location>
        <begin position="241"/>
        <end position="455"/>
    </location>
</feature>
<dbReference type="Gene3D" id="6.10.340.10">
    <property type="match status" value="1"/>
</dbReference>
<keyword evidence="10 24" id="KW-0418">Kinase</keyword>
<evidence type="ECO:0000313" key="24">
    <source>
        <dbReference type="EMBL" id="TCL07034.1"/>
    </source>
</evidence>
<dbReference type="OrthoDB" id="9804645at2"/>
<keyword evidence="18" id="KW-0464">Manganese</keyword>
<keyword evidence="16" id="KW-0346">Stress response</keyword>
<comment type="caution">
    <text evidence="24">The sequence shown here is derived from an EMBL/GenBank/DDBJ whole genome shotgun (WGS) entry which is preliminary data.</text>
</comment>
<comment type="cofactor">
    <cofactor evidence="2">
        <name>Mn(2+)</name>
        <dbReference type="ChEBI" id="CHEBI:29035"/>
    </cofactor>
</comment>
<feature type="transmembrane region" description="Helical" evidence="21">
    <location>
        <begin position="6"/>
        <end position="28"/>
    </location>
</feature>
<keyword evidence="17" id="KW-0843">Virulence</keyword>
<evidence type="ECO:0000256" key="4">
    <source>
        <dbReference type="ARBA" id="ARBA00004651"/>
    </source>
</evidence>
<dbReference type="GO" id="GO:0005524">
    <property type="term" value="F:ATP binding"/>
    <property type="evidence" value="ECO:0007669"/>
    <property type="project" value="UniProtKB-KW"/>
</dbReference>
<dbReference type="EMBL" id="SJOI01000001">
    <property type="protein sequence ID" value="TCL07034.1"/>
    <property type="molecule type" value="Genomic_DNA"/>
</dbReference>
<evidence type="ECO:0000256" key="16">
    <source>
        <dbReference type="ARBA" id="ARBA00023016"/>
    </source>
</evidence>
<sequence>MKFGVTAKLFLAIFATCMLVVITMHWGVRLSFERGFIDYIKRTNNQRIALLDNALTEQYQLHGNWGFLRNNERFVYQLLRSFEQNPDEGRNYPPHGLRTQIWVVDGELHKLVGPDGPLPDEGPRLPITVNDEVVGWVMSTPVERLTREADISFDKQQQRTSWLIVALAGMLAAAVAWLTARGLLAPVKRLVKGTHQLAAGNFSARVMADTQDELGRLASDFNQLAVSLEKNDTMRREFMADISHELRTPLAILRGELEALQDGVRKPTADSLSSLQGEVLILTKLVDDLHQLSLSDSGALAYRKSRVDVIHLLQIAVAACRERFSLKGLDISLSLPEQALVFGDPDRLTQLFHNLLENSLRYTDPPGRLVINGLIQGDSLTLRWQDSAPGVAESQLSQIFERFYRAEGSRNRSSGGSGLGLPICQNIVEAHGGNLSAAHSTLGGLQIAVVLPLDSRTARIL</sequence>
<evidence type="ECO:0000256" key="6">
    <source>
        <dbReference type="ARBA" id="ARBA00022475"/>
    </source>
</evidence>
<evidence type="ECO:0000256" key="7">
    <source>
        <dbReference type="ARBA" id="ARBA00022553"/>
    </source>
</evidence>
<dbReference type="RefSeq" id="WP_132926920.1">
    <property type="nucleotide sequence ID" value="NZ_SJOI01000001.1"/>
</dbReference>
<dbReference type="Gene3D" id="1.10.287.130">
    <property type="match status" value="1"/>
</dbReference>
<organism evidence="24 25">
    <name type="scientific">Sodalis ligni</name>
    <dbReference type="NCBI Taxonomy" id="2697027"/>
    <lineage>
        <taxon>Bacteria</taxon>
        <taxon>Pseudomonadati</taxon>
        <taxon>Pseudomonadota</taxon>
        <taxon>Gammaproteobacteria</taxon>
        <taxon>Enterobacterales</taxon>
        <taxon>Bruguierivoracaceae</taxon>
        <taxon>Sodalis</taxon>
    </lineage>
</organism>